<keyword evidence="10 15" id="KW-0170">Cobalt</keyword>
<feature type="binding site" evidence="15">
    <location>
        <begin position="142"/>
        <end position="146"/>
    </location>
    <ligand>
        <name>cyanocob(III)alamin</name>
        <dbReference type="ChEBI" id="CHEBI:17439"/>
    </ligand>
</feature>
<keyword evidence="20" id="KW-1185">Reference proteome</keyword>
<evidence type="ECO:0000256" key="5">
    <source>
        <dbReference type="ARBA" id="ARBA00022525"/>
    </source>
</evidence>
<keyword evidence="5" id="KW-0964">Secreted</keyword>
<keyword evidence="4" id="KW-0813">Transport</keyword>
<dbReference type="PANTHER" id="PTHR10559">
    <property type="entry name" value="TRANSCOBALAMIN-1/GASTRIC INTRINSIC FACTOR"/>
    <property type="match status" value="1"/>
</dbReference>
<evidence type="ECO:0000259" key="18">
    <source>
        <dbReference type="Pfam" id="PF14478"/>
    </source>
</evidence>
<dbReference type="AlphaFoldDB" id="A0A8C8VFB5"/>
<evidence type="ECO:0000256" key="10">
    <source>
        <dbReference type="ARBA" id="ARBA00023285"/>
    </source>
</evidence>
<evidence type="ECO:0000313" key="20">
    <source>
        <dbReference type="Proteomes" id="UP000694393"/>
    </source>
</evidence>
<evidence type="ECO:0000256" key="6">
    <source>
        <dbReference type="ARBA" id="ARBA00022723"/>
    </source>
</evidence>
<feature type="domain" description="Transcobalamin-like C-terminal" evidence="18">
    <location>
        <begin position="351"/>
        <end position="422"/>
    </location>
</feature>
<evidence type="ECO:0000256" key="9">
    <source>
        <dbReference type="ARBA" id="ARBA00023157"/>
    </source>
</evidence>
<comment type="subcellular location">
    <subcellularLocation>
        <location evidence="1">Secreted</location>
    </subcellularLocation>
</comment>
<keyword evidence="6" id="KW-0479">Metal-binding</keyword>
<evidence type="ECO:0000256" key="16">
    <source>
        <dbReference type="PIRSR" id="PIRSR602157-2"/>
    </source>
</evidence>
<evidence type="ECO:0000256" key="4">
    <source>
        <dbReference type="ARBA" id="ARBA00022448"/>
    </source>
</evidence>
<dbReference type="GO" id="GO:0006824">
    <property type="term" value="P:cobalt ion transport"/>
    <property type="evidence" value="ECO:0007669"/>
    <property type="project" value="UniProtKB-KW"/>
</dbReference>
<feature type="binding site" evidence="15">
    <location>
        <position position="407"/>
    </location>
    <ligand>
        <name>cyanocob(III)alamin</name>
        <dbReference type="ChEBI" id="CHEBI:17439"/>
    </ligand>
</feature>
<evidence type="ECO:0000256" key="14">
    <source>
        <dbReference type="ARBA" id="ARBA00041463"/>
    </source>
</evidence>
<dbReference type="GO" id="GO:0015889">
    <property type="term" value="P:cobalamin transport"/>
    <property type="evidence" value="ECO:0007669"/>
    <property type="project" value="InterPro"/>
</dbReference>
<keyword evidence="3" id="KW-0171">Cobalt transport</keyword>
<proteinExistence type="inferred from homology"/>
<feature type="binding site" evidence="15">
    <location>
        <position position="235"/>
    </location>
    <ligand>
        <name>cyanocob(III)alamin</name>
        <dbReference type="ChEBI" id="CHEBI:17439"/>
    </ligand>
</feature>
<evidence type="ECO:0000256" key="3">
    <source>
        <dbReference type="ARBA" id="ARBA00022426"/>
    </source>
</evidence>
<evidence type="ECO:0000256" key="12">
    <source>
        <dbReference type="ARBA" id="ARBA00038518"/>
    </source>
</evidence>
<keyword evidence="7 17" id="KW-0732">Signal</keyword>
<sequence length="428" mass="47788">MEPRMLQLLFILHVLALPVQPCENPKENSPLIRCLNLELLRLSQDLSAEPNPSVYVALRLSAEHNLEKEAEYLQRLMNVSASSSGAAGQPGTGRLALYLLALRAACENMETDQRRQVVTQLKHHLHKEMRRIDSQGYGHPITSYYQYSLAALALCIHGKKVDTHVIQKLLNNEKHKFTHGEEPSMDTEAMAGLAFTCLERANLYDDGTVEAVHLAAKSVTEKILQAQTAQGTFGNIFSSALAVQLLIATRWSKQKPECPKVMAALLESLKGGDFQNPMTMSQLLPVLYGKSYLDIASMECRAESDTLVLDTSCPKSQLVIPGTDMITVQLIVEHPPHPEKLYNHSIQVPAGSSLFDVLTAAQDGPEKFTFKTQKTQQGLFLTTVMGVRAGDRDRRYWQLLRAPDISLEQGISNYQPQNETIILKFRPW</sequence>
<reference evidence="19" key="2">
    <citation type="submission" date="2025-09" db="UniProtKB">
        <authorList>
            <consortium name="Ensembl"/>
        </authorList>
    </citation>
    <scope>IDENTIFICATION</scope>
</reference>
<evidence type="ECO:0000256" key="11">
    <source>
        <dbReference type="ARBA" id="ARBA00037184"/>
    </source>
</evidence>
<dbReference type="Ensembl" id="ENSPCET00000004022.1">
    <property type="protein sequence ID" value="ENSPCEP00000003894.1"/>
    <property type="gene ID" value="ENSPCEG00000003112.1"/>
</dbReference>
<protein>
    <recommendedName>
        <fullName evidence="13">Transcobalamin-2</fullName>
    </recommendedName>
    <alternativeName>
        <fullName evidence="14">Transcobalamin II</fullName>
    </alternativeName>
</protein>
<dbReference type="InterPro" id="IPR002157">
    <property type="entry name" value="Cbl-bd_prot"/>
</dbReference>
<dbReference type="GO" id="GO:0046872">
    <property type="term" value="F:metal ion binding"/>
    <property type="evidence" value="ECO:0007669"/>
    <property type="project" value="UniProtKB-KW"/>
</dbReference>
<comment type="subunit">
    <text evidence="12">Interacts with CD320 (via LDL-receptor class A domains).</text>
</comment>
<dbReference type="GO" id="GO:0005615">
    <property type="term" value="C:extracellular space"/>
    <property type="evidence" value="ECO:0007669"/>
    <property type="project" value="TreeGrafter"/>
</dbReference>
<evidence type="ECO:0000256" key="1">
    <source>
        <dbReference type="ARBA" id="ARBA00004613"/>
    </source>
</evidence>
<evidence type="ECO:0000256" key="2">
    <source>
        <dbReference type="ARBA" id="ARBA00006449"/>
    </source>
</evidence>
<feature type="binding site" evidence="15">
    <location>
        <position position="282"/>
    </location>
    <ligand>
        <name>cyanocob(III)alamin</name>
        <dbReference type="ChEBI" id="CHEBI:17439"/>
    </ligand>
</feature>
<evidence type="ECO:0000256" key="13">
    <source>
        <dbReference type="ARBA" id="ARBA00040958"/>
    </source>
</evidence>
<comment type="function">
    <text evidence="11">Primary vitamin B12-binding and transport protein. Delivers cobalamin to cells.</text>
</comment>
<dbReference type="Pfam" id="PF14478">
    <property type="entry name" value="DUF4430"/>
    <property type="match status" value="1"/>
</dbReference>
<dbReference type="GO" id="GO:0031419">
    <property type="term" value="F:cobalamin binding"/>
    <property type="evidence" value="ECO:0007669"/>
    <property type="project" value="InterPro"/>
</dbReference>
<feature type="signal peptide" evidence="17">
    <location>
        <begin position="1"/>
        <end position="21"/>
    </location>
</feature>
<evidence type="ECO:0000256" key="7">
    <source>
        <dbReference type="ARBA" id="ARBA00022729"/>
    </source>
</evidence>
<feature type="disulfide bond" evidence="16">
    <location>
        <begin position="22"/>
        <end position="258"/>
    </location>
</feature>
<evidence type="ECO:0000313" key="19">
    <source>
        <dbReference type="Ensembl" id="ENSPCEP00000003894.1"/>
    </source>
</evidence>
<comment type="similarity">
    <text evidence="2">Belongs to the eukaryotic cobalamin transport proteins family.</text>
</comment>
<feature type="disulfide bond" evidence="16">
    <location>
        <begin position="155"/>
        <end position="197"/>
    </location>
</feature>
<dbReference type="Proteomes" id="UP000694393">
    <property type="component" value="Unplaced"/>
</dbReference>
<dbReference type="PANTHER" id="PTHR10559:SF14">
    <property type="entry name" value="TRANSCOBALAMIN-2"/>
    <property type="match status" value="1"/>
</dbReference>
<dbReference type="Gene3D" id="1.50.10.20">
    <property type="match status" value="1"/>
</dbReference>
<organism evidence="19 20">
    <name type="scientific">Pelusios castaneus</name>
    <name type="common">West African mud turtle</name>
    <dbReference type="NCBI Taxonomy" id="367368"/>
    <lineage>
        <taxon>Eukaryota</taxon>
        <taxon>Metazoa</taxon>
        <taxon>Chordata</taxon>
        <taxon>Craniata</taxon>
        <taxon>Vertebrata</taxon>
        <taxon>Euteleostomi</taxon>
        <taxon>Archelosauria</taxon>
        <taxon>Testudinata</taxon>
        <taxon>Testudines</taxon>
        <taxon>Pleurodira</taxon>
        <taxon>Pelomedusidae</taxon>
        <taxon>Pelusios</taxon>
    </lineage>
</organism>
<dbReference type="InterPro" id="IPR051588">
    <property type="entry name" value="Cobalamin_Transport"/>
</dbReference>
<evidence type="ECO:0000256" key="17">
    <source>
        <dbReference type="SAM" id="SignalP"/>
    </source>
</evidence>
<feature type="chain" id="PRO_5034360987" description="Transcobalamin-2" evidence="17">
    <location>
        <begin position="22"/>
        <end position="428"/>
    </location>
</feature>
<reference evidence="19" key="1">
    <citation type="submission" date="2025-08" db="UniProtKB">
        <authorList>
            <consortium name="Ensembl"/>
        </authorList>
    </citation>
    <scope>IDENTIFICATION</scope>
</reference>
<keyword evidence="8" id="KW-0406">Ion transport</keyword>
<keyword evidence="9 16" id="KW-1015">Disulfide bond</keyword>
<feature type="binding site" evidence="15">
    <location>
        <begin position="397"/>
        <end position="399"/>
    </location>
    <ligand>
        <name>cyanocob(III)alamin</name>
        <dbReference type="ChEBI" id="CHEBI:17439"/>
    </ligand>
</feature>
<dbReference type="InterPro" id="IPR027954">
    <property type="entry name" value="Transcobalamin-like_C"/>
</dbReference>
<evidence type="ECO:0000256" key="8">
    <source>
        <dbReference type="ARBA" id="ARBA00023065"/>
    </source>
</evidence>
<name>A0A8C8VFB5_9SAUR</name>
<dbReference type="Pfam" id="PF01122">
    <property type="entry name" value="Cobalamin_bind"/>
    <property type="match status" value="1"/>
</dbReference>
<feature type="binding site" evidence="15">
    <location>
        <position position="186"/>
    </location>
    <ligand>
        <name>cyanocob(III)alamin</name>
        <dbReference type="ChEBI" id="CHEBI:17439"/>
    </ligand>
</feature>
<evidence type="ECO:0000256" key="15">
    <source>
        <dbReference type="PIRSR" id="PIRSR602157-1"/>
    </source>
</evidence>
<accession>A0A8C8VFB5</accession>
<dbReference type="Gene3D" id="2.170.130.30">
    <property type="match status" value="1"/>
</dbReference>